<evidence type="ECO:0000256" key="6">
    <source>
        <dbReference type="ARBA" id="ARBA00022679"/>
    </source>
</evidence>
<keyword evidence="4" id="KW-0800">Toxin</keyword>
<sequence>MAAESSDESQHVFRFSDVPSEPKQVLSPIIGYEKEPLVSLEEAIDPLIPLVPEVQRMAWTVKQRHFDGEHGLTDDEAASIILYTMEWEPTDSSFYIILNKTLQAAKRKLLKPWFLYLRLIMTSLVKLPSDCNRLTVYRGVKLDLSAQYPKGSTVTWWGFSSCTTSIGVLSNEQYLGRSGTRTLFTIDCSSAKSLKNYSLFPEEEEILLPPARQFQVIDSLNSGNGLHIIQLKEIQPKFPLINPVPQPILHSPILPIPQSTPLPHPSTPPITKPTLLPDPPTPPMTKPTPPVTESTPLPDLPKPLQPPKYNNPKLQKYIDAMYLDQTLTTLELGSNAIGDEGVQDLANALQINEMSYISNLESLPDELLLEVCKYLLCVDVLLSFDNLNIRMTYMISDYRRHVSLHKASYAQSYKLFTKILPKIGTQIHTLIIDNCYSALQAISFPKYFQNRMSICFPELKKIILVSFRPDPLLIFLKILDNLENLHTIDMRSLFRVPIKQQTEVLLALLQANNHRLTSIFIDDQSSHLNPIKKHLANQITCPNIINLKIEILTIYDLSVLFTIIPNIRSLSVSIHRKDNCDNMSRIFKSEILQFLTHFQLKSIERSWYLSELRLLLEKLPSIKYLSLNLRTSDLTLTNGELLQKYLFYKIEQFHYAIHYLPDQQSINYIEILNTWKNIRPIICLNNSIQNDYMFLHTLPYSSFDYLEISSSVAQSILKNQNAYKNVQRLHVDCDFTLAEAFPILSYCQRIKHSMIWLHEVDVNNPNNYNSVQDHTQENKNDILPKMPRLRRLTLVGFPPKDLYHMSTILDAAPNLFRLDLNYNTLLLLLNNESICLLLQQRITALTINNMPSCPSNAKENITRIAMTFLHLRHLYIDMRSLDTTIDLMVLCYFDEFLKQNAPLISFCADGKPSNEMKDNAEKWLIYHRNYFEGKQFAAYFNEKGSRLLIWM</sequence>
<dbReference type="SUPFAM" id="SSF52047">
    <property type="entry name" value="RNI-like"/>
    <property type="match status" value="1"/>
</dbReference>
<dbReference type="SMART" id="SM00368">
    <property type="entry name" value="LRR_RI"/>
    <property type="match status" value="2"/>
</dbReference>
<evidence type="ECO:0000256" key="8">
    <source>
        <dbReference type="ARBA" id="ARBA00023026"/>
    </source>
</evidence>
<dbReference type="InterPro" id="IPR032675">
    <property type="entry name" value="LRR_dom_sf"/>
</dbReference>
<dbReference type="Proteomes" id="UP000663868">
    <property type="component" value="Unassembled WGS sequence"/>
</dbReference>
<keyword evidence="6 10" id="KW-0808">Transferase</keyword>
<evidence type="ECO:0000256" key="11">
    <source>
        <dbReference type="SAM" id="MobiDB-lite"/>
    </source>
</evidence>
<evidence type="ECO:0000256" key="4">
    <source>
        <dbReference type="ARBA" id="ARBA00022656"/>
    </source>
</evidence>
<feature type="compositionally biased region" description="Pro residues" evidence="11">
    <location>
        <begin position="258"/>
        <end position="290"/>
    </location>
</feature>
<proteinExistence type="inferred from homology"/>
<evidence type="ECO:0000256" key="10">
    <source>
        <dbReference type="RuleBase" id="RU361228"/>
    </source>
</evidence>
<dbReference type="EMBL" id="CAJOBB010000035">
    <property type="protein sequence ID" value="CAF3523320.1"/>
    <property type="molecule type" value="Genomic_DNA"/>
</dbReference>
<evidence type="ECO:0000256" key="3">
    <source>
        <dbReference type="ARBA" id="ARBA00022525"/>
    </source>
</evidence>
<evidence type="ECO:0000313" key="13">
    <source>
        <dbReference type="Proteomes" id="UP000663868"/>
    </source>
</evidence>
<gene>
    <name evidence="12" type="ORF">KXQ929_LOCUS1279</name>
</gene>
<dbReference type="InterPro" id="IPR050999">
    <property type="entry name" value="ADP-ribosyltransferase_ARG"/>
</dbReference>
<dbReference type="PANTHER" id="PTHR10339:SF25">
    <property type="entry name" value="SECRETED EXOENZYME S"/>
    <property type="match status" value="1"/>
</dbReference>
<comment type="caution">
    <text evidence="12">The sequence shown here is derived from an EMBL/GenBank/DDBJ whole genome shotgun (WGS) entry which is preliminary data.</text>
</comment>
<organism evidence="12 13">
    <name type="scientific">Adineta steineri</name>
    <dbReference type="NCBI Taxonomy" id="433720"/>
    <lineage>
        <taxon>Eukaryota</taxon>
        <taxon>Metazoa</taxon>
        <taxon>Spiralia</taxon>
        <taxon>Gnathifera</taxon>
        <taxon>Rotifera</taxon>
        <taxon>Eurotatoria</taxon>
        <taxon>Bdelloidea</taxon>
        <taxon>Adinetida</taxon>
        <taxon>Adinetidae</taxon>
        <taxon>Adineta</taxon>
    </lineage>
</organism>
<keyword evidence="5 10" id="KW-0328">Glycosyltransferase</keyword>
<keyword evidence="8" id="KW-0843">Virulence</keyword>
<dbReference type="GO" id="GO:0090729">
    <property type="term" value="F:toxin activity"/>
    <property type="evidence" value="ECO:0007669"/>
    <property type="project" value="UniProtKB-KW"/>
</dbReference>
<accession>A0A818ICI8</accession>
<protein>
    <recommendedName>
        <fullName evidence="10">NAD(P)(+)--arginine ADP-ribosyltransferase</fullName>
        <ecNumber evidence="10">2.4.2.31</ecNumber>
    </recommendedName>
    <alternativeName>
        <fullName evidence="10">Mono(ADP-ribosyl)transferase</fullName>
    </alternativeName>
</protein>
<comment type="catalytic activity">
    <reaction evidence="9 10">
        <text>L-arginyl-[protein] + NAD(+) = N(omega)-(ADP-D-ribosyl)-L-arginyl-[protein] + nicotinamide + H(+)</text>
        <dbReference type="Rhea" id="RHEA:19149"/>
        <dbReference type="Rhea" id="RHEA-COMP:10532"/>
        <dbReference type="Rhea" id="RHEA-COMP:15087"/>
        <dbReference type="ChEBI" id="CHEBI:15378"/>
        <dbReference type="ChEBI" id="CHEBI:17154"/>
        <dbReference type="ChEBI" id="CHEBI:29965"/>
        <dbReference type="ChEBI" id="CHEBI:57540"/>
        <dbReference type="ChEBI" id="CHEBI:142554"/>
        <dbReference type="EC" id="2.4.2.31"/>
    </reaction>
</comment>
<evidence type="ECO:0000256" key="9">
    <source>
        <dbReference type="ARBA" id="ARBA00047597"/>
    </source>
</evidence>
<keyword evidence="10" id="KW-0520">NAD</keyword>
<keyword evidence="7" id="KW-0548">Nucleotidyltransferase</keyword>
<name>A0A818ICI8_9BILA</name>
<dbReference type="PANTHER" id="PTHR10339">
    <property type="entry name" value="ADP-RIBOSYLTRANSFERASE"/>
    <property type="match status" value="1"/>
</dbReference>
<evidence type="ECO:0000313" key="12">
    <source>
        <dbReference type="EMBL" id="CAF3523320.1"/>
    </source>
</evidence>
<evidence type="ECO:0000256" key="7">
    <source>
        <dbReference type="ARBA" id="ARBA00022695"/>
    </source>
</evidence>
<dbReference type="PROSITE" id="PS51996">
    <property type="entry name" value="TR_MART"/>
    <property type="match status" value="1"/>
</dbReference>
<dbReference type="AlphaFoldDB" id="A0A818ICI8"/>
<comment type="subcellular location">
    <subcellularLocation>
        <location evidence="1">Secreted</location>
    </subcellularLocation>
</comment>
<dbReference type="InterPro" id="IPR001611">
    <property type="entry name" value="Leu-rich_rpt"/>
</dbReference>
<dbReference type="InterPro" id="IPR000768">
    <property type="entry name" value="ART"/>
</dbReference>
<evidence type="ECO:0000256" key="5">
    <source>
        <dbReference type="ARBA" id="ARBA00022676"/>
    </source>
</evidence>
<dbReference type="Gene3D" id="3.80.10.10">
    <property type="entry name" value="Ribonuclease Inhibitor"/>
    <property type="match status" value="1"/>
</dbReference>
<dbReference type="EC" id="2.4.2.31" evidence="10"/>
<evidence type="ECO:0000256" key="2">
    <source>
        <dbReference type="ARBA" id="ARBA00009558"/>
    </source>
</evidence>
<dbReference type="GO" id="GO:0016779">
    <property type="term" value="F:nucleotidyltransferase activity"/>
    <property type="evidence" value="ECO:0007669"/>
    <property type="project" value="UniProtKB-KW"/>
</dbReference>
<keyword evidence="3" id="KW-0964">Secreted</keyword>
<dbReference type="SUPFAM" id="SSF56399">
    <property type="entry name" value="ADP-ribosylation"/>
    <property type="match status" value="1"/>
</dbReference>
<keyword evidence="10" id="KW-0521">NADP</keyword>
<feature type="region of interest" description="Disordered" evidence="11">
    <location>
        <begin position="258"/>
        <end position="308"/>
    </location>
</feature>
<dbReference type="Pfam" id="PF01129">
    <property type="entry name" value="ART"/>
    <property type="match status" value="1"/>
</dbReference>
<comment type="similarity">
    <text evidence="2 10">Belongs to the Arg-specific ADP-ribosyltransferase family.</text>
</comment>
<dbReference type="Pfam" id="PF13516">
    <property type="entry name" value="LRR_6"/>
    <property type="match status" value="1"/>
</dbReference>
<dbReference type="GO" id="GO:0003950">
    <property type="term" value="F:NAD+ poly-ADP-ribosyltransferase activity"/>
    <property type="evidence" value="ECO:0007669"/>
    <property type="project" value="TreeGrafter"/>
</dbReference>
<evidence type="ECO:0000256" key="1">
    <source>
        <dbReference type="ARBA" id="ARBA00004613"/>
    </source>
</evidence>
<dbReference type="Gene3D" id="3.90.176.10">
    <property type="entry name" value="Toxin ADP-ribosyltransferase, Chain A, domain 1"/>
    <property type="match status" value="1"/>
</dbReference>
<dbReference type="GO" id="GO:0106274">
    <property type="term" value="F:NAD+-protein-arginine ADP-ribosyltransferase activity"/>
    <property type="evidence" value="ECO:0007669"/>
    <property type="project" value="UniProtKB-EC"/>
</dbReference>
<dbReference type="GO" id="GO:0005576">
    <property type="term" value="C:extracellular region"/>
    <property type="evidence" value="ECO:0007669"/>
    <property type="project" value="UniProtKB-SubCell"/>
</dbReference>
<reference evidence="12" key="1">
    <citation type="submission" date="2021-02" db="EMBL/GenBank/DDBJ databases">
        <authorList>
            <person name="Nowell W R."/>
        </authorList>
    </citation>
    <scope>NUCLEOTIDE SEQUENCE</scope>
</reference>